<dbReference type="PANTHER" id="PTHR35802">
    <property type="entry name" value="PROTEASE SYNTHASE AND SPORULATION PROTEIN PAI 2"/>
    <property type="match status" value="1"/>
</dbReference>
<dbReference type="OrthoDB" id="9794948at2"/>
<dbReference type="Pfam" id="PF04299">
    <property type="entry name" value="FMN_bind_2"/>
    <property type="match status" value="1"/>
</dbReference>
<dbReference type="EMBL" id="SNYR01000001">
    <property type="protein sequence ID" value="TDQ67328.1"/>
    <property type="molecule type" value="Genomic_DNA"/>
</dbReference>
<accession>A0A4V3DBP6</accession>
<dbReference type="PANTHER" id="PTHR35802:SF1">
    <property type="entry name" value="PROTEASE SYNTHASE AND SPORULATION PROTEIN PAI 2"/>
    <property type="match status" value="1"/>
</dbReference>
<dbReference type="Gene3D" id="2.30.110.10">
    <property type="entry name" value="Electron Transport, Fmn-binding Protein, Chain A"/>
    <property type="match status" value="1"/>
</dbReference>
<dbReference type="RefSeq" id="WP_133571952.1">
    <property type="nucleotide sequence ID" value="NZ_SNYR01000001.1"/>
</dbReference>
<evidence type="ECO:0000313" key="1">
    <source>
        <dbReference type="EMBL" id="TDQ67328.1"/>
    </source>
</evidence>
<dbReference type="InterPro" id="IPR007396">
    <property type="entry name" value="TR_PAI2-type"/>
</dbReference>
<organism evidence="1 2">
    <name type="scientific">Maritalea mobilis</name>
    <dbReference type="NCBI Taxonomy" id="483324"/>
    <lineage>
        <taxon>Bacteria</taxon>
        <taxon>Pseudomonadati</taxon>
        <taxon>Pseudomonadota</taxon>
        <taxon>Alphaproteobacteria</taxon>
        <taxon>Hyphomicrobiales</taxon>
        <taxon>Devosiaceae</taxon>
        <taxon>Maritalea</taxon>
    </lineage>
</organism>
<reference evidence="1 2" key="1">
    <citation type="submission" date="2019-03" db="EMBL/GenBank/DDBJ databases">
        <title>Genomic Encyclopedia of Type Strains, Phase III (KMG-III): the genomes of soil and plant-associated and newly described type strains.</title>
        <authorList>
            <person name="Whitman W."/>
        </authorList>
    </citation>
    <scope>NUCLEOTIDE SEQUENCE [LARGE SCALE GENOMIC DNA]</scope>
    <source>
        <strain evidence="1 2">CGMCC 1.7002</strain>
    </source>
</reference>
<comment type="caution">
    <text evidence="1">The sequence shown here is derived from an EMBL/GenBank/DDBJ whole genome shotgun (WGS) entry which is preliminary data.</text>
</comment>
<dbReference type="AlphaFoldDB" id="A0A4V3DBP6"/>
<dbReference type="InterPro" id="IPR012349">
    <property type="entry name" value="Split_barrel_FMN-bd"/>
</dbReference>
<dbReference type="PIRSF" id="PIRSF010372">
    <property type="entry name" value="PaiB"/>
    <property type="match status" value="1"/>
</dbReference>
<dbReference type="Proteomes" id="UP000295391">
    <property type="component" value="Unassembled WGS sequence"/>
</dbReference>
<dbReference type="SUPFAM" id="SSF50475">
    <property type="entry name" value="FMN-binding split barrel"/>
    <property type="match status" value="1"/>
</dbReference>
<keyword evidence="2" id="KW-1185">Reference proteome</keyword>
<sequence>MYQPPAFREDRPEVIEELVRAHPLGLLTVNGSEVPIVHHLPMIWVNDGDDASLLMHLSRGNDLIKQVGDGQKGLAIFQGATHYITPSWYPGKKDHGKEVPTYNYMVAHLEGTLHFHRDANWLLDHLNGLTDQMEKGRETPWKVSDAPDDYMARQLKGIYGVELRITKMLGKWKASQNRAVEDRLGVVNGLQQEGSDEAQRMADLIESKL</sequence>
<evidence type="ECO:0000313" key="2">
    <source>
        <dbReference type="Proteomes" id="UP000295391"/>
    </source>
</evidence>
<protein>
    <submittedName>
        <fullName evidence="1">PaiB family negative transcriptional regulator</fullName>
    </submittedName>
</protein>
<name>A0A4V3DBP6_9HYPH</name>
<proteinExistence type="predicted"/>
<gene>
    <name evidence="1" type="ORF">ATL17_1339</name>
</gene>